<dbReference type="Pfam" id="PF08279">
    <property type="entry name" value="HTH_11"/>
    <property type="match status" value="1"/>
</dbReference>
<accession>A0A0D1Y6Q3</accession>
<dbReference type="InterPro" id="IPR001034">
    <property type="entry name" value="DeoR_HTH"/>
</dbReference>
<sequence>MRADRLLSILLLLQNQGKMTSRELAEKLEVSERTIFRDMESLSAAGIPIFAERGTNGGWALSEGYRTNLTGMKTEEIVSLLLANPSGPLHDLGLLHNFESAFQKLLTASPTMMRNNAEYARQRLHIDGAGWHESTEVSPYLSVIQEATWENRKLHINYQKDEEVTERIIHPFGLVAKRNTWYVVAQTGENIRTYRISRVRSAHTLDETFERPIDFNLAAYWEESIERFKSNLPWYPTRLKVNVKLFPRLYRERYIKIRSIHPMENGWVEADIEFHTLDSACESILGFGALVKVIEPFELRVKVLTEAKSILSIYNHI</sequence>
<evidence type="ECO:0000256" key="2">
    <source>
        <dbReference type="ARBA" id="ARBA00023163"/>
    </source>
</evidence>
<dbReference type="RefSeq" id="WP_043063427.1">
    <property type="nucleotide sequence ID" value="NZ_BJOA01000265.1"/>
</dbReference>
<dbReference type="InterPro" id="IPR036388">
    <property type="entry name" value="WH-like_DNA-bd_sf"/>
</dbReference>
<evidence type="ECO:0000313" key="7">
    <source>
        <dbReference type="Proteomes" id="UP000182836"/>
    </source>
</evidence>
<reference evidence="5 7" key="2">
    <citation type="submission" date="2016-10" db="EMBL/GenBank/DDBJ databases">
        <authorList>
            <person name="de Groot N.N."/>
        </authorList>
    </citation>
    <scope>NUCLEOTIDE SEQUENCE [LARGE SCALE GENOMIC DNA]</scope>
    <source>
        <strain evidence="5 7">DSM 2895</strain>
    </source>
</reference>
<dbReference type="InterPro" id="IPR051534">
    <property type="entry name" value="CBASS_pafABC_assoc_protein"/>
</dbReference>
<dbReference type="OrthoDB" id="9815009at2"/>
<keyword evidence="2" id="KW-0804">Transcription</keyword>
<dbReference type="EMBL" id="LGUG01000004">
    <property type="protein sequence ID" value="KON96795.1"/>
    <property type="molecule type" value="Genomic_DNA"/>
</dbReference>
<dbReference type="PIRSF" id="PIRSF016838">
    <property type="entry name" value="PafC"/>
    <property type="match status" value="1"/>
</dbReference>
<name>A0A0D1Y6Q3_ANEMI</name>
<evidence type="ECO:0000313" key="4">
    <source>
        <dbReference type="EMBL" id="KON96795.1"/>
    </source>
</evidence>
<dbReference type="Pfam" id="PF25583">
    <property type="entry name" value="WCX"/>
    <property type="match status" value="1"/>
</dbReference>
<dbReference type="InterPro" id="IPR026881">
    <property type="entry name" value="WYL_dom"/>
</dbReference>
<dbReference type="InterPro" id="IPR036390">
    <property type="entry name" value="WH_DNA-bd_sf"/>
</dbReference>
<keyword evidence="5" id="KW-0238">DNA-binding</keyword>
<dbReference type="InterPro" id="IPR013196">
    <property type="entry name" value="HTH_11"/>
</dbReference>
<dbReference type="Proteomes" id="UP000182836">
    <property type="component" value="Unassembled WGS sequence"/>
</dbReference>
<dbReference type="Pfam" id="PF13280">
    <property type="entry name" value="WYL"/>
    <property type="match status" value="1"/>
</dbReference>
<dbReference type="Gene3D" id="1.10.10.10">
    <property type="entry name" value="Winged helix-like DNA-binding domain superfamily/Winged helix DNA-binding domain"/>
    <property type="match status" value="1"/>
</dbReference>
<proteinExistence type="predicted"/>
<dbReference type="GO" id="GO:0003700">
    <property type="term" value="F:DNA-binding transcription factor activity"/>
    <property type="evidence" value="ECO:0007669"/>
    <property type="project" value="InterPro"/>
</dbReference>
<evidence type="ECO:0000313" key="5">
    <source>
        <dbReference type="EMBL" id="SDJ45284.1"/>
    </source>
</evidence>
<evidence type="ECO:0000256" key="1">
    <source>
        <dbReference type="ARBA" id="ARBA00023015"/>
    </source>
</evidence>
<dbReference type="PANTHER" id="PTHR34580:SF1">
    <property type="entry name" value="PROTEIN PAFC"/>
    <property type="match status" value="1"/>
</dbReference>
<evidence type="ECO:0000259" key="3">
    <source>
        <dbReference type="PROSITE" id="PS51000"/>
    </source>
</evidence>
<dbReference type="Proteomes" id="UP000037269">
    <property type="component" value="Unassembled WGS sequence"/>
</dbReference>
<gene>
    <name evidence="4" type="ORF">AF333_16230</name>
    <name evidence="5" type="ORF">SAMN04487909_11829</name>
</gene>
<feature type="domain" description="HTH deoR-type" evidence="3">
    <location>
        <begin position="2"/>
        <end position="57"/>
    </location>
</feature>
<evidence type="ECO:0000313" key="6">
    <source>
        <dbReference type="Proteomes" id="UP000037269"/>
    </source>
</evidence>
<protein>
    <submittedName>
        <fullName evidence="4 5">Transcriptional regulator</fullName>
    </submittedName>
</protein>
<keyword evidence="1" id="KW-0805">Transcription regulation</keyword>
<dbReference type="EMBL" id="FNED01000018">
    <property type="protein sequence ID" value="SDJ45284.1"/>
    <property type="molecule type" value="Genomic_DNA"/>
</dbReference>
<dbReference type="InterPro" id="IPR057727">
    <property type="entry name" value="WCX_dom"/>
</dbReference>
<dbReference type="PROSITE" id="PS52050">
    <property type="entry name" value="WYL"/>
    <property type="match status" value="1"/>
</dbReference>
<dbReference type="STRING" id="47500.AF333_16230"/>
<keyword evidence="6" id="KW-1185">Reference proteome</keyword>
<dbReference type="GO" id="GO:0003677">
    <property type="term" value="F:DNA binding"/>
    <property type="evidence" value="ECO:0007669"/>
    <property type="project" value="UniProtKB-KW"/>
</dbReference>
<dbReference type="SUPFAM" id="SSF46785">
    <property type="entry name" value="Winged helix' DNA-binding domain"/>
    <property type="match status" value="1"/>
</dbReference>
<reference evidence="4 6" key="1">
    <citation type="submission" date="2015-07" db="EMBL/GenBank/DDBJ databases">
        <title>Fjat-14205 dsm 2895.</title>
        <authorList>
            <person name="Liu B."/>
            <person name="Wang J."/>
            <person name="Zhu Y."/>
            <person name="Liu G."/>
            <person name="Chen Q."/>
            <person name="Chen Z."/>
            <person name="Lan J."/>
            <person name="Che J."/>
            <person name="Ge C."/>
            <person name="Shi H."/>
            <person name="Pan Z."/>
            <person name="Liu X."/>
        </authorList>
    </citation>
    <scope>NUCLEOTIDE SEQUENCE [LARGE SCALE GENOMIC DNA]</scope>
    <source>
        <strain evidence="4 6">DSM 2895</strain>
    </source>
</reference>
<dbReference type="InterPro" id="IPR028349">
    <property type="entry name" value="PafC-like"/>
</dbReference>
<dbReference type="PANTHER" id="PTHR34580">
    <property type="match status" value="1"/>
</dbReference>
<organism evidence="4 6">
    <name type="scientific">Aneurinibacillus migulanus</name>
    <name type="common">Bacillus migulanus</name>
    <dbReference type="NCBI Taxonomy" id="47500"/>
    <lineage>
        <taxon>Bacteria</taxon>
        <taxon>Bacillati</taxon>
        <taxon>Bacillota</taxon>
        <taxon>Bacilli</taxon>
        <taxon>Bacillales</taxon>
        <taxon>Paenibacillaceae</taxon>
        <taxon>Aneurinibacillus group</taxon>
        <taxon>Aneurinibacillus</taxon>
    </lineage>
</organism>
<dbReference type="PATRIC" id="fig|47500.12.peg.2138"/>
<dbReference type="GeneID" id="42306718"/>
<dbReference type="AlphaFoldDB" id="A0A0D1Y6Q3"/>
<dbReference type="PROSITE" id="PS51000">
    <property type="entry name" value="HTH_DEOR_2"/>
    <property type="match status" value="1"/>
</dbReference>